<dbReference type="InterPro" id="IPR028994">
    <property type="entry name" value="Integrin_alpha_N"/>
</dbReference>
<protein>
    <submittedName>
        <fullName evidence="3">CRTAC1 family protein</fullName>
    </submittedName>
</protein>
<dbReference type="Gene3D" id="2.130.10.130">
    <property type="entry name" value="Integrin alpha, N-terminal"/>
    <property type="match status" value="2"/>
</dbReference>
<sequence length="575" mass="63160">MELNRFYTFPTHPVRRRPGLSGLKAALCVVVLVSLVLSGCVLPDTAMPAPSAPTGPTVSTVATQLEPGPCSDTFVRHELDFATNVDEWPVRMFSSNGSGLAINDLDNDGLLDVVMANLDGHNAILWNRGGMEFERVDMETRNTRAVSIVDVDGDGWHDIVFALRRYIPVAWLNREAPDGGRVFESLPLSLFKNRSYTQAWADLDQDGDLDAVTVTYDAEPMKEENQPAPTGGGGVFVMYQNDDGSLSFEREQLAIKAQGLALLLLDLNGDGRQDILVGHDFELPDQTWIRTDDGWEETTPFSAVARNTMGFAAAAPGSDGVTHVFAADMMPFFTDEETMAQWAPLMEDMHFEVAGNQVMRNVLQVETEDGGYMEMAEAAQLQASGWSWSSAYGDLDLNGYMDLYVVNGMHSEEMFSHLPDSELVEENLVFRYTGEGYVWEPDWGLNATEGGRGMMMADLDNDGDLDIVVNNLIKPSVMFENQLCTEGQSLQVDLRWPGSGNTRAIGAELTVWSGSNAYSRTIRSNSGYLSGEPSRVHFGLPAGAAMDWLEIRWPDGEVSEVASLESGSLLTVTRE</sequence>
<dbReference type="PANTHER" id="PTHR16026">
    <property type="entry name" value="CARTILAGE ACIDIC PROTEIN 1"/>
    <property type="match status" value="1"/>
</dbReference>
<evidence type="ECO:0000259" key="2">
    <source>
        <dbReference type="Pfam" id="PF07593"/>
    </source>
</evidence>
<organism evidence="3">
    <name type="scientific">Caldilineaceae bacterium SB0662_bin_9</name>
    <dbReference type="NCBI Taxonomy" id="2605258"/>
    <lineage>
        <taxon>Bacteria</taxon>
        <taxon>Bacillati</taxon>
        <taxon>Chloroflexota</taxon>
        <taxon>Caldilineae</taxon>
        <taxon>Caldilineales</taxon>
        <taxon>Caldilineaceae</taxon>
    </lineage>
</organism>
<reference evidence="3" key="1">
    <citation type="submission" date="2019-09" db="EMBL/GenBank/DDBJ databases">
        <title>Characterisation of the sponge microbiome using genome-centric metagenomics.</title>
        <authorList>
            <person name="Engelberts J.P."/>
            <person name="Robbins S.J."/>
            <person name="De Goeij J.M."/>
            <person name="Aranda M."/>
            <person name="Bell S.C."/>
            <person name="Webster N.S."/>
        </authorList>
    </citation>
    <scope>NUCLEOTIDE SEQUENCE</scope>
    <source>
        <strain evidence="3">SB0662_bin_9</strain>
    </source>
</reference>
<dbReference type="EMBL" id="VXPY01000092">
    <property type="protein sequence ID" value="MYD91203.1"/>
    <property type="molecule type" value="Genomic_DNA"/>
</dbReference>
<accession>A0A6B1DWV9</accession>
<gene>
    <name evidence="3" type="ORF">F4Y08_12845</name>
</gene>
<evidence type="ECO:0000313" key="3">
    <source>
        <dbReference type="EMBL" id="MYD91203.1"/>
    </source>
</evidence>
<keyword evidence="1" id="KW-0732">Signal</keyword>
<dbReference type="InterPro" id="IPR011519">
    <property type="entry name" value="UnbV_ASPIC"/>
</dbReference>
<dbReference type="Pfam" id="PF07593">
    <property type="entry name" value="UnbV_ASPIC"/>
    <property type="match status" value="1"/>
</dbReference>
<dbReference type="InterPro" id="IPR027039">
    <property type="entry name" value="Crtac1"/>
</dbReference>
<dbReference type="InterPro" id="IPR013517">
    <property type="entry name" value="FG-GAP"/>
</dbReference>
<evidence type="ECO:0000256" key="1">
    <source>
        <dbReference type="ARBA" id="ARBA00022729"/>
    </source>
</evidence>
<comment type="caution">
    <text evidence="3">The sequence shown here is derived from an EMBL/GenBank/DDBJ whole genome shotgun (WGS) entry which is preliminary data.</text>
</comment>
<dbReference type="AlphaFoldDB" id="A0A6B1DWV9"/>
<dbReference type="Pfam" id="PF13517">
    <property type="entry name" value="FG-GAP_3"/>
    <property type="match status" value="2"/>
</dbReference>
<dbReference type="SUPFAM" id="SSF69318">
    <property type="entry name" value="Integrin alpha N-terminal domain"/>
    <property type="match status" value="1"/>
</dbReference>
<dbReference type="PANTHER" id="PTHR16026:SF0">
    <property type="entry name" value="CARTILAGE ACIDIC PROTEIN 1"/>
    <property type="match status" value="1"/>
</dbReference>
<proteinExistence type="predicted"/>
<name>A0A6B1DWV9_9CHLR</name>
<feature type="domain" description="ASPIC/UnbV" evidence="2">
    <location>
        <begin position="504"/>
        <end position="570"/>
    </location>
</feature>